<keyword evidence="5" id="KW-0963">Cytoplasm</keyword>
<feature type="binding site" evidence="12">
    <location>
        <position position="114"/>
    </location>
    <ligand>
        <name>L-histidine</name>
        <dbReference type="ChEBI" id="CHEBI:57595"/>
    </ligand>
</feature>
<dbReference type="RefSeq" id="WP_141361002.1">
    <property type="nucleotide sequence ID" value="NZ_BJNY01000001.1"/>
</dbReference>
<keyword evidence="16" id="KW-1185">Reference proteome</keyword>
<dbReference type="Proteomes" id="UP000316612">
    <property type="component" value="Unassembled WGS sequence"/>
</dbReference>
<evidence type="ECO:0000256" key="6">
    <source>
        <dbReference type="ARBA" id="ARBA00022741"/>
    </source>
</evidence>
<evidence type="ECO:0000313" key="15">
    <source>
        <dbReference type="EMBL" id="GED04649.1"/>
    </source>
</evidence>
<dbReference type="InterPro" id="IPR036621">
    <property type="entry name" value="Anticodon-bd_dom_sf"/>
</dbReference>
<dbReference type="SUPFAM" id="SSF55681">
    <property type="entry name" value="Class II aaRS and biotin synthetases"/>
    <property type="match status" value="1"/>
</dbReference>
<evidence type="ECO:0000256" key="1">
    <source>
        <dbReference type="ARBA" id="ARBA00008226"/>
    </source>
</evidence>
<comment type="similarity">
    <text evidence="1">Belongs to the class-II aminoacyl-tRNA synthetase family.</text>
</comment>
<feature type="compositionally biased region" description="Low complexity" evidence="13">
    <location>
        <begin position="422"/>
        <end position="434"/>
    </location>
</feature>
<dbReference type="NCBIfam" id="TIGR00442">
    <property type="entry name" value="hisS"/>
    <property type="match status" value="1"/>
</dbReference>
<evidence type="ECO:0000256" key="10">
    <source>
        <dbReference type="ARBA" id="ARBA00047639"/>
    </source>
</evidence>
<accession>A0A4Y4DHF3</accession>
<evidence type="ECO:0000313" key="16">
    <source>
        <dbReference type="Proteomes" id="UP000316612"/>
    </source>
</evidence>
<evidence type="ECO:0000256" key="5">
    <source>
        <dbReference type="ARBA" id="ARBA00022490"/>
    </source>
</evidence>
<evidence type="ECO:0000256" key="12">
    <source>
        <dbReference type="PIRSR" id="PIRSR001549-1"/>
    </source>
</evidence>
<keyword evidence="7" id="KW-0067">ATP-binding</keyword>
<gene>
    <name evidence="15" type="ORF">AUR04nite_01810</name>
</gene>
<evidence type="ECO:0000256" key="9">
    <source>
        <dbReference type="ARBA" id="ARBA00023146"/>
    </source>
</evidence>
<evidence type="ECO:0000256" key="7">
    <source>
        <dbReference type="ARBA" id="ARBA00022840"/>
    </source>
</evidence>
<dbReference type="CDD" id="cd00773">
    <property type="entry name" value="HisRS-like_core"/>
    <property type="match status" value="1"/>
</dbReference>
<dbReference type="GO" id="GO:0005524">
    <property type="term" value="F:ATP binding"/>
    <property type="evidence" value="ECO:0007669"/>
    <property type="project" value="UniProtKB-KW"/>
</dbReference>
<dbReference type="InterPro" id="IPR045864">
    <property type="entry name" value="aa-tRNA-synth_II/BPL/LPL"/>
</dbReference>
<dbReference type="InterPro" id="IPR004154">
    <property type="entry name" value="Anticodon-bd"/>
</dbReference>
<reference evidence="15 16" key="1">
    <citation type="submission" date="2019-06" db="EMBL/GenBank/DDBJ databases">
        <title>Whole genome shotgun sequence of Glutamicibacter uratoxydans NBRC 15515.</title>
        <authorList>
            <person name="Hosoyama A."/>
            <person name="Uohara A."/>
            <person name="Ohji S."/>
            <person name="Ichikawa N."/>
        </authorList>
    </citation>
    <scope>NUCLEOTIDE SEQUENCE [LARGE SCALE GENOMIC DNA]</scope>
    <source>
        <strain evidence="15 16">NBRC 15515</strain>
    </source>
</reference>
<keyword evidence="15" id="KW-0436">Ligase</keyword>
<dbReference type="InterPro" id="IPR015807">
    <property type="entry name" value="His-tRNA-ligase"/>
</dbReference>
<dbReference type="GO" id="GO:0005737">
    <property type="term" value="C:cytoplasm"/>
    <property type="evidence" value="ECO:0007669"/>
    <property type="project" value="UniProtKB-UniRule"/>
</dbReference>
<dbReference type="InterPro" id="IPR041715">
    <property type="entry name" value="HisRS-like_core"/>
</dbReference>
<dbReference type="PROSITE" id="PS50862">
    <property type="entry name" value="AA_TRNA_LIGASE_II"/>
    <property type="match status" value="1"/>
</dbReference>
<dbReference type="Pfam" id="PF13393">
    <property type="entry name" value="tRNA-synt_His"/>
    <property type="match status" value="1"/>
</dbReference>
<dbReference type="PIRSF" id="PIRSF001549">
    <property type="entry name" value="His-tRNA_synth"/>
    <property type="match status" value="1"/>
</dbReference>
<dbReference type="SUPFAM" id="SSF52954">
    <property type="entry name" value="Class II aaRS ABD-related"/>
    <property type="match status" value="1"/>
</dbReference>
<feature type="binding site" evidence="12">
    <location>
        <position position="132"/>
    </location>
    <ligand>
        <name>L-histidine</name>
        <dbReference type="ChEBI" id="CHEBI:57595"/>
    </ligand>
</feature>
<feature type="binding site" evidence="12">
    <location>
        <begin position="84"/>
        <end position="86"/>
    </location>
    <ligand>
        <name>L-histidine</name>
        <dbReference type="ChEBI" id="CHEBI:57595"/>
    </ligand>
</feature>
<dbReference type="EC" id="6.1.1.21" evidence="3 11"/>
<dbReference type="Pfam" id="PF03129">
    <property type="entry name" value="HGTP_anticodon"/>
    <property type="match status" value="1"/>
</dbReference>
<comment type="subunit">
    <text evidence="2">Homodimer.</text>
</comment>
<dbReference type="InterPro" id="IPR006195">
    <property type="entry name" value="aa-tRNA-synth_II"/>
</dbReference>
<keyword evidence="8" id="KW-0648">Protein biosynthesis</keyword>
<evidence type="ECO:0000256" key="8">
    <source>
        <dbReference type="ARBA" id="ARBA00022917"/>
    </source>
</evidence>
<organism evidence="15 16">
    <name type="scientific">Glutamicibacter uratoxydans</name>
    <name type="common">Arthrobacter uratoxydans</name>
    <dbReference type="NCBI Taxonomy" id="43667"/>
    <lineage>
        <taxon>Bacteria</taxon>
        <taxon>Bacillati</taxon>
        <taxon>Actinomycetota</taxon>
        <taxon>Actinomycetes</taxon>
        <taxon>Micrococcales</taxon>
        <taxon>Micrococcaceae</taxon>
        <taxon>Glutamicibacter</taxon>
    </lineage>
</organism>
<name>A0A4Y4DHF3_GLUUR</name>
<evidence type="ECO:0000256" key="2">
    <source>
        <dbReference type="ARBA" id="ARBA00011738"/>
    </source>
</evidence>
<dbReference type="InterPro" id="IPR004516">
    <property type="entry name" value="HisRS/HisZ"/>
</dbReference>
<dbReference type="EMBL" id="BJNY01000001">
    <property type="protein sequence ID" value="GED04649.1"/>
    <property type="molecule type" value="Genomic_DNA"/>
</dbReference>
<dbReference type="PANTHER" id="PTHR11476:SF7">
    <property type="entry name" value="HISTIDINE--TRNA LIGASE"/>
    <property type="match status" value="1"/>
</dbReference>
<proteinExistence type="inferred from homology"/>
<evidence type="ECO:0000256" key="4">
    <source>
        <dbReference type="ARBA" id="ARBA00017399"/>
    </source>
</evidence>
<keyword evidence="9" id="KW-0030">Aminoacyl-tRNA synthetase</keyword>
<keyword evidence="6" id="KW-0547">Nucleotide-binding</keyword>
<protein>
    <recommendedName>
        <fullName evidence="4 11">Histidine--tRNA ligase</fullName>
        <ecNumber evidence="3 11">6.1.1.21</ecNumber>
    </recommendedName>
</protein>
<dbReference type="GO" id="GO:0006427">
    <property type="term" value="P:histidyl-tRNA aminoacylation"/>
    <property type="evidence" value="ECO:0007669"/>
    <property type="project" value="UniProtKB-UniRule"/>
</dbReference>
<feature type="domain" description="Aminoacyl-transfer RNA synthetases class-II family profile" evidence="14">
    <location>
        <begin position="20"/>
        <end position="347"/>
    </location>
</feature>
<evidence type="ECO:0000256" key="3">
    <source>
        <dbReference type="ARBA" id="ARBA00012815"/>
    </source>
</evidence>
<evidence type="ECO:0000256" key="11">
    <source>
        <dbReference type="NCBIfam" id="TIGR00442"/>
    </source>
</evidence>
<evidence type="ECO:0000256" key="13">
    <source>
        <dbReference type="SAM" id="MobiDB-lite"/>
    </source>
</evidence>
<comment type="catalytic activity">
    <reaction evidence="10">
        <text>tRNA(His) + L-histidine + ATP = L-histidyl-tRNA(His) + AMP + diphosphate + H(+)</text>
        <dbReference type="Rhea" id="RHEA:17313"/>
        <dbReference type="Rhea" id="RHEA-COMP:9665"/>
        <dbReference type="Rhea" id="RHEA-COMP:9689"/>
        <dbReference type="ChEBI" id="CHEBI:15378"/>
        <dbReference type="ChEBI" id="CHEBI:30616"/>
        <dbReference type="ChEBI" id="CHEBI:33019"/>
        <dbReference type="ChEBI" id="CHEBI:57595"/>
        <dbReference type="ChEBI" id="CHEBI:78442"/>
        <dbReference type="ChEBI" id="CHEBI:78527"/>
        <dbReference type="ChEBI" id="CHEBI:456215"/>
        <dbReference type="EC" id="6.1.1.21"/>
    </reaction>
</comment>
<sequence>MARKASLSGFPEWLPAERVVEQHVLDTLRRTFELHGFANIETRAVETRAQLLRKGEIDKEVYGLSRLSAEDDKNDPNALALHFDLTVPFARYVVENAGHLAFPFRRYQMQKVWRGERPQDGRFREFTQADIDVVGDGTLPFSYDVELALTIADALSALPIGDFCLRVNNRKLAEGFYRGLGLEDPDAVLRAIDKLEKIGDEAVAKILVEEVGATADQAAAALALAKIRTLDTSFVEEVRALGVEHELLDTGLDELSQVIAAASKRAPGKVMADLSIARGLDYYTGTVYETVLVGHESLGSICSGGRYESLASKGKKNYPGVGLSIGVTRLVSRILAEELVTAARSVPSVVYVTLAHDDSWHEAQDVASALRERGIACEVASSAEKFGKQIKYADRRGIPFVWFTHDDGTHEVKDIRSGEQVSADPASWAPPASDLHNTVA</sequence>
<dbReference type="Gene3D" id="3.30.930.10">
    <property type="entry name" value="Bira Bifunctional Protein, Domain 2"/>
    <property type="match status" value="1"/>
</dbReference>
<dbReference type="PANTHER" id="PTHR11476">
    <property type="entry name" value="HISTIDYL-TRNA SYNTHETASE"/>
    <property type="match status" value="1"/>
</dbReference>
<dbReference type="Gene3D" id="3.40.50.800">
    <property type="entry name" value="Anticodon-binding domain"/>
    <property type="match status" value="1"/>
</dbReference>
<feature type="binding site" evidence="12">
    <location>
        <position position="128"/>
    </location>
    <ligand>
        <name>L-histidine</name>
        <dbReference type="ChEBI" id="CHEBI:57595"/>
    </ligand>
</feature>
<feature type="binding site" evidence="12">
    <location>
        <begin position="282"/>
        <end position="283"/>
    </location>
    <ligand>
        <name>L-histidine</name>
        <dbReference type="ChEBI" id="CHEBI:57595"/>
    </ligand>
</feature>
<dbReference type="GO" id="GO:0004821">
    <property type="term" value="F:histidine-tRNA ligase activity"/>
    <property type="evidence" value="ECO:0007669"/>
    <property type="project" value="UniProtKB-UniRule"/>
</dbReference>
<comment type="caution">
    <text evidence="15">The sequence shown here is derived from an EMBL/GenBank/DDBJ whole genome shotgun (WGS) entry which is preliminary data.</text>
</comment>
<feature type="region of interest" description="Disordered" evidence="13">
    <location>
        <begin position="416"/>
        <end position="440"/>
    </location>
</feature>
<evidence type="ECO:0000259" key="14">
    <source>
        <dbReference type="PROSITE" id="PS50862"/>
    </source>
</evidence>
<feature type="binding site" evidence="12">
    <location>
        <position position="278"/>
    </location>
    <ligand>
        <name>L-histidine</name>
        <dbReference type="ChEBI" id="CHEBI:57595"/>
    </ligand>
</feature>
<dbReference type="AlphaFoldDB" id="A0A4Y4DHF3"/>
<dbReference type="OrthoDB" id="9800814at2"/>